<dbReference type="RefSeq" id="WP_026657007.1">
    <property type="nucleotide sequence ID" value="NC_022538.1"/>
</dbReference>
<keyword evidence="6" id="KW-1185">Reference proteome</keyword>
<feature type="domain" description="Conserved virulence factor B second S1" evidence="4">
    <location>
        <begin position="76"/>
        <end position="129"/>
    </location>
</feature>
<protein>
    <submittedName>
        <fullName evidence="5">Predicted nucleic acid binding protein, YitL type</fullName>
    </submittedName>
</protein>
<dbReference type="InterPro" id="IPR036388">
    <property type="entry name" value="WH-like_DNA-bd_sf"/>
</dbReference>
<feature type="domain" description="Conserved virulence factor B-like winged helix" evidence="3">
    <location>
        <begin position="222"/>
        <end position="279"/>
    </location>
</feature>
<feature type="domain" description="Conserved virulence factor B first S1" evidence="2">
    <location>
        <begin position="5"/>
        <end position="66"/>
    </location>
</feature>
<proteinExistence type="inferred from homology"/>
<dbReference type="InterPro" id="IPR014464">
    <property type="entry name" value="CvfB_fam"/>
</dbReference>
<dbReference type="Proteomes" id="UP000032740">
    <property type="component" value="Chromosome"/>
</dbReference>
<evidence type="ECO:0000256" key="1">
    <source>
        <dbReference type="PIRNR" id="PIRNR012524"/>
    </source>
</evidence>
<dbReference type="EMBL" id="FO681347">
    <property type="protein sequence ID" value="CCV64000.1"/>
    <property type="molecule type" value="Genomic_DNA"/>
</dbReference>
<dbReference type="Pfam" id="PF17783">
    <property type="entry name" value="WHD_CvfB"/>
    <property type="match status" value="1"/>
</dbReference>
<gene>
    <name evidence="5" type="ORF">BN85404230</name>
</gene>
<dbReference type="Gene3D" id="2.40.50.140">
    <property type="entry name" value="Nucleic acid-binding proteins"/>
    <property type="match status" value="2"/>
</dbReference>
<evidence type="ECO:0000259" key="4">
    <source>
        <dbReference type="Pfam" id="PF21191"/>
    </source>
</evidence>
<dbReference type="PIRSF" id="PIRSF012524">
    <property type="entry name" value="YitL_S1"/>
    <property type="match status" value="1"/>
</dbReference>
<dbReference type="HOGENOM" id="CLU_064885_0_0_14"/>
<dbReference type="InterPro" id="IPR039566">
    <property type="entry name" value="CvfB_S1_st"/>
</dbReference>
<dbReference type="InterPro" id="IPR012340">
    <property type="entry name" value="NA-bd_OB-fold"/>
</dbReference>
<evidence type="ECO:0000259" key="3">
    <source>
        <dbReference type="Pfam" id="PF17783"/>
    </source>
</evidence>
<dbReference type="STRING" id="1318466.BN85404230"/>
<dbReference type="AlphaFoldDB" id="U4KP64"/>
<evidence type="ECO:0000313" key="5">
    <source>
        <dbReference type="EMBL" id="CCV64000.1"/>
    </source>
</evidence>
<dbReference type="InterPro" id="IPR040764">
    <property type="entry name" value="CvfB_WH"/>
</dbReference>
<evidence type="ECO:0000259" key="2">
    <source>
        <dbReference type="Pfam" id="PF13509"/>
    </source>
</evidence>
<accession>U4KP64</accession>
<dbReference type="PANTHER" id="PTHR37296:SF1">
    <property type="entry name" value="CONSERVED VIRULENCE FACTOR B"/>
    <property type="match status" value="1"/>
</dbReference>
<dbReference type="Pfam" id="PF13509">
    <property type="entry name" value="S1_2"/>
    <property type="match status" value="1"/>
</dbReference>
<dbReference type="InterPro" id="IPR048588">
    <property type="entry name" value="CvfB_S1_2nd"/>
</dbReference>
<dbReference type="Pfam" id="PF21191">
    <property type="entry name" value="CvfB_1st"/>
    <property type="match status" value="1"/>
</dbReference>
<organism evidence="5 6">
    <name type="scientific">Alteracholeplasma palmae (strain ATCC 49389 / J233)</name>
    <name type="common">Acholeplasma palmae</name>
    <dbReference type="NCBI Taxonomy" id="1318466"/>
    <lineage>
        <taxon>Bacteria</taxon>
        <taxon>Bacillati</taxon>
        <taxon>Mycoplasmatota</taxon>
        <taxon>Mollicutes</taxon>
        <taxon>Acholeplasmatales</taxon>
        <taxon>Acholeplasmataceae</taxon>
        <taxon>Acholeplasma</taxon>
    </lineage>
</organism>
<dbReference type="Gene3D" id="1.10.10.10">
    <property type="entry name" value="Winged helix-like DNA-binding domain superfamily/Winged helix DNA-binding domain"/>
    <property type="match status" value="1"/>
</dbReference>
<evidence type="ECO:0000313" key="6">
    <source>
        <dbReference type="Proteomes" id="UP000032740"/>
    </source>
</evidence>
<comment type="similarity">
    <text evidence="1">Belongs to the CvfB family.</text>
</comment>
<dbReference type="PANTHER" id="PTHR37296">
    <property type="entry name" value="CONSERVED VIRULENCE FACTOR B"/>
    <property type="match status" value="1"/>
</dbReference>
<dbReference type="KEGG" id="apal:BN85404230"/>
<sequence>MSLKVGEINDLIVVRKSDIAFVLKSEEGEEVFLHFNESNNEILEPETKISAFLYLDHKGRVAATLKKPITTILEPAFLEVVDVNPNLGVFLDLGISKDILFSKDDLPYETTQWPQVHDKLYVDLRVKGKMVAKPVLFEVIRDAPMGNLEINQEVSGYVHLLGRVGIFIVTEDKKTILVRNSQIRKKYRLGEFVTVKISYKSPIGYEGTFIANKEVVRYEDAEMILDYLNNNDGTMPYTAQTDAETVLEIFGLSRKAFKRALGHLYKERKIEFKEDTTVLTK</sequence>
<reference evidence="5 6" key="1">
    <citation type="journal article" date="2013" name="J. Mol. Microbiol. Biotechnol.">
        <title>Analysis of the Complete Genomes of Acholeplasma brassicae , A. palmae and A. laidlawii and Their Comparison to the Obligate Parasites from ' Candidatus Phytoplasma'.</title>
        <authorList>
            <person name="Kube M."/>
            <person name="Siewert C."/>
            <person name="Migdoll A.M."/>
            <person name="Duduk B."/>
            <person name="Holz S."/>
            <person name="Rabus R."/>
            <person name="Seemuller E."/>
            <person name="Mitrovic J."/>
            <person name="Muller I."/>
            <person name="Buttner C."/>
            <person name="Reinhardt R."/>
        </authorList>
    </citation>
    <scope>NUCLEOTIDE SEQUENCE [LARGE SCALE GENOMIC DNA]</scope>
    <source>
        <strain evidence="5 6">J233</strain>
    </source>
</reference>
<name>U4KP64_ALTPJ</name>